<dbReference type="Gene3D" id="3.40.50.1820">
    <property type="entry name" value="alpha/beta hydrolase"/>
    <property type="match status" value="1"/>
</dbReference>
<protein>
    <submittedName>
        <fullName evidence="2">Pimeloyl-ACP methyl ester carboxylesterase</fullName>
    </submittedName>
</protein>
<organism evidence="2 3">
    <name type="scientific">Agrococcus jejuensis</name>
    <dbReference type="NCBI Taxonomy" id="399736"/>
    <lineage>
        <taxon>Bacteria</taxon>
        <taxon>Bacillati</taxon>
        <taxon>Actinomycetota</taxon>
        <taxon>Actinomycetes</taxon>
        <taxon>Micrococcales</taxon>
        <taxon>Microbacteriaceae</taxon>
        <taxon>Agrococcus</taxon>
    </lineage>
</organism>
<dbReference type="PRINTS" id="PR00412">
    <property type="entry name" value="EPOXHYDRLASE"/>
</dbReference>
<dbReference type="PANTHER" id="PTHR43194">
    <property type="entry name" value="HYDROLASE ALPHA/BETA FOLD FAMILY"/>
    <property type="match status" value="1"/>
</dbReference>
<dbReference type="InterPro" id="IPR050228">
    <property type="entry name" value="Carboxylesterase_BioH"/>
</dbReference>
<dbReference type="AlphaFoldDB" id="A0A1G8CIG4"/>
<gene>
    <name evidence="2" type="ORF">SAMN04489720_1302</name>
</gene>
<dbReference type="GO" id="GO:0003824">
    <property type="term" value="F:catalytic activity"/>
    <property type="evidence" value="ECO:0007669"/>
    <property type="project" value="InterPro"/>
</dbReference>
<dbReference type="OrthoDB" id="3396704at2"/>
<evidence type="ECO:0000259" key="1">
    <source>
        <dbReference type="Pfam" id="PF00561"/>
    </source>
</evidence>
<dbReference type="Pfam" id="PF00561">
    <property type="entry name" value="Abhydrolase_1"/>
    <property type="match status" value="1"/>
</dbReference>
<dbReference type="PANTHER" id="PTHR43194:SF2">
    <property type="entry name" value="PEROXISOMAL MEMBRANE PROTEIN LPX1"/>
    <property type="match status" value="1"/>
</dbReference>
<reference evidence="3" key="1">
    <citation type="submission" date="2016-10" db="EMBL/GenBank/DDBJ databases">
        <authorList>
            <person name="Varghese N."/>
            <person name="Submissions S."/>
        </authorList>
    </citation>
    <scope>NUCLEOTIDE SEQUENCE [LARGE SCALE GENOMIC DNA]</scope>
    <source>
        <strain evidence="3">DSM 22002</strain>
    </source>
</reference>
<dbReference type="InterPro" id="IPR029058">
    <property type="entry name" value="AB_hydrolase_fold"/>
</dbReference>
<feature type="domain" description="AB hydrolase-1" evidence="1">
    <location>
        <begin position="25"/>
        <end position="146"/>
    </location>
</feature>
<dbReference type="InterPro" id="IPR000073">
    <property type="entry name" value="AB_hydrolase_1"/>
</dbReference>
<dbReference type="InterPro" id="IPR000639">
    <property type="entry name" value="Epox_hydrolase-like"/>
</dbReference>
<accession>A0A1G8CIG4</accession>
<dbReference type="EMBL" id="LT629695">
    <property type="protein sequence ID" value="SDH45208.1"/>
    <property type="molecule type" value="Genomic_DNA"/>
</dbReference>
<dbReference type="PRINTS" id="PR00111">
    <property type="entry name" value="ABHYDROLASE"/>
</dbReference>
<dbReference type="RefSeq" id="WP_092503500.1">
    <property type="nucleotide sequence ID" value="NZ_LT629695.1"/>
</dbReference>
<dbReference type="SUPFAM" id="SSF53474">
    <property type="entry name" value="alpha/beta-Hydrolases"/>
    <property type="match status" value="1"/>
</dbReference>
<proteinExistence type="predicted"/>
<name>A0A1G8CIG4_9MICO</name>
<dbReference type="STRING" id="399736.SAMN04489720_1302"/>
<keyword evidence="3" id="KW-1185">Reference proteome</keyword>
<sequence>MTSVITADDGYRIHVAEHGDPTGRPVVLLAGFKAPATTWRHQVRSLVDAGCRVLAVDVRGHGEAEPIGRGVTMARRADDVAAVLEQLDVQGATLVGGSMGGNTIWAYVERHGTDRIRAIAIVDQTPRMLNDAEWPHGYYGYETANRDTFFAEGIPPTGVGTPIWRRGMRLVRLVRAMGTPGRSELTPGELDVLGDHARADWRPTIARTEVPVLFVAGAESELWPATHAAAAAALAPRGESAVILQAGHATNMEQPAAFDRGLLEWLART</sequence>
<evidence type="ECO:0000313" key="3">
    <source>
        <dbReference type="Proteomes" id="UP000198822"/>
    </source>
</evidence>
<dbReference type="Proteomes" id="UP000198822">
    <property type="component" value="Chromosome I"/>
</dbReference>
<evidence type="ECO:0000313" key="2">
    <source>
        <dbReference type="EMBL" id="SDH45208.1"/>
    </source>
</evidence>